<gene>
    <name evidence="1" type="ORF">GSMUA_138380.1</name>
</gene>
<evidence type="ECO:0000313" key="1">
    <source>
        <dbReference type="EMBL" id="CAG1844043.1"/>
    </source>
</evidence>
<dbReference type="AlphaFoldDB" id="A0A804IWF3"/>
<dbReference type="Proteomes" id="UP000012960">
    <property type="component" value="Unplaced"/>
</dbReference>
<name>A0A804IWF3_MUSAM</name>
<dbReference type="EMBL" id="HG996469">
    <property type="protein sequence ID" value="CAG1844043.1"/>
    <property type="molecule type" value="Genomic_DNA"/>
</dbReference>
<dbReference type="EnsemblPlants" id="Ma04_t32360.1">
    <property type="protein sequence ID" value="Ma04_p32360.1"/>
    <property type="gene ID" value="Ma04_g32360"/>
</dbReference>
<dbReference type="Gramene" id="Ma04_t32360.1">
    <property type="protein sequence ID" value="Ma04_p32360.1"/>
    <property type="gene ID" value="Ma04_g32360"/>
</dbReference>
<keyword evidence="3" id="KW-1185">Reference proteome</keyword>
<protein>
    <submittedName>
        <fullName evidence="1">(wild Malaysian banana) hypothetical protein</fullName>
    </submittedName>
</protein>
<reference evidence="1" key="1">
    <citation type="submission" date="2021-03" db="EMBL/GenBank/DDBJ databases">
        <authorList>
            <consortium name="Genoscope - CEA"/>
            <person name="William W."/>
        </authorList>
    </citation>
    <scope>NUCLEOTIDE SEQUENCE</scope>
    <source>
        <strain evidence="1">Doubled-haploid Pahang</strain>
    </source>
</reference>
<dbReference type="InParanoid" id="A0A804IWF3"/>
<reference evidence="2" key="2">
    <citation type="submission" date="2021-05" db="UniProtKB">
        <authorList>
            <consortium name="EnsemblPlants"/>
        </authorList>
    </citation>
    <scope>IDENTIFICATION</scope>
    <source>
        <strain evidence="2">subsp. malaccensis</strain>
    </source>
</reference>
<proteinExistence type="predicted"/>
<evidence type="ECO:0000313" key="3">
    <source>
        <dbReference type="Proteomes" id="UP000012960"/>
    </source>
</evidence>
<sequence length="40" mass="4508">MQLSIKQLQIMEVQVNSSCCLFEVRMVLLIICSASTSVVY</sequence>
<organism evidence="2 3">
    <name type="scientific">Musa acuminata subsp. malaccensis</name>
    <name type="common">Wild banana</name>
    <name type="synonym">Musa malaccensis</name>
    <dbReference type="NCBI Taxonomy" id="214687"/>
    <lineage>
        <taxon>Eukaryota</taxon>
        <taxon>Viridiplantae</taxon>
        <taxon>Streptophyta</taxon>
        <taxon>Embryophyta</taxon>
        <taxon>Tracheophyta</taxon>
        <taxon>Spermatophyta</taxon>
        <taxon>Magnoliopsida</taxon>
        <taxon>Liliopsida</taxon>
        <taxon>Zingiberales</taxon>
        <taxon>Musaceae</taxon>
        <taxon>Musa</taxon>
    </lineage>
</organism>
<accession>A0A804IWF3</accession>
<evidence type="ECO:0000313" key="2">
    <source>
        <dbReference type="EnsemblPlants" id="Ma04_p32360.1"/>
    </source>
</evidence>